<dbReference type="InterPro" id="IPR001128">
    <property type="entry name" value="Cyt_P450"/>
</dbReference>
<keyword evidence="10" id="KW-0560">Oxidoreductase</keyword>
<keyword evidence="6" id="KW-0349">Heme</keyword>
<gene>
    <name evidence="15" type="ORF">APLA_LOCUS15588</name>
</gene>
<dbReference type="GO" id="GO:0005789">
    <property type="term" value="C:endoplasmic reticulum membrane"/>
    <property type="evidence" value="ECO:0007669"/>
    <property type="project" value="UniProtKB-SubCell"/>
</dbReference>
<dbReference type="InterPro" id="IPR002401">
    <property type="entry name" value="Cyt_P450_E_grp-I"/>
</dbReference>
<keyword evidence="8" id="KW-0256">Endoplasmic reticulum</keyword>
<dbReference type="EC" id="1.14.14.1" evidence="5"/>
<evidence type="ECO:0000256" key="2">
    <source>
        <dbReference type="ARBA" id="ARBA00004174"/>
    </source>
</evidence>
<evidence type="ECO:0000256" key="11">
    <source>
        <dbReference type="ARBA" id="ARBA00023004"/>
    </source>
</evidence>
<keyword evidence="9" id="KW-0492">Microsome</keyword>
<evidence type="ECO:0000256" key="10">
    <source>
        <dbReference type="ARBA" id="ARBA00023002"/>
    </source>
</evidence>
<evidence type="ECO:0000256" key="14">
    <source>
        <dbReference type="ARBA" id="ARBA00047827"/>
    </source>
</evidence>
<dbReference type="PRINTS" id="PR00463">
    <property type="entry name" value="EP450I"/>
</dbReference>
<dbReference type="AlphaFoldDB" id="A0A8S1BB88"/>
<dbReference type="PANTHER" id="PTHR24292:SF54">
    <property type="entry name" value="CYP9F3-RELATED"/>
    <property type="match status" value="1"/>
</dbReference>
<keyword evidence="13" id="KW-0472">Membrane</keyword>
<evidence type="ECO:0000256" key="6">
    <source>
        <dbReference type="ARBA" id="ARBA00022617"/>
    </source>
</evidence>
<dbReference type="InterPro" id="IPR050476">
    <property type="entry name" value="Insect_CytP450_Detox"/>
</dbReference>
<dbReference type="Proteomes" id="UP000494106">
    <property type="component" value="Unassembled WGS sequence"/>
</dbReference>
<keyword evidence="12" id="KW-0503">Monooxygenase</keyword>
<dbReference type="OrthoDB" id="2789670at2759"/>
<protein>
    <recommendedName>
        <fullName evidence="5">unspecific monooxygenase</fullName>
        <ecNumber evidence="5">1.14.14.1</ecNumber>
    </recommendedName>
</protein>
<evidence type="ECO:0000256" key="4">
    <source>
        <dbReference type="ARBA" id="ARBA00010617"/>
    </source>
</evidence>
<dbReference type="GO" id="GO:0016712">
    <property type="term" value="F:oxidoreductase activity, acting on paired donors, with incorporation or reduction of molecular oxygen, reduced flavin or flavoprotein as one donor, and incorporation of one atom of oxygen"/>
    <property type="evidence" value="ECO:0007669"/>
    <property type="project" value="UniProtKB-EC"/>
</dbReference>
<evidence type="ECO:0000313" key="15">
    <source>
        <dbReference type="EMBL" id="CAB3256854.1"/>
    </source>
</evidence>
<proteinExistence type="inferred from homology"/>
<accession>A0A8S1BB88</accession>
<dbReference type="Pfam" id="PF00067">
    <property type="entry name" value="p450"/>
    <property type="match status" value="2"/>
</dbReference>
<comment type="caution">
    <text evidence="15">The sequence shown here is derived from an EMBL/GenBank/DDBJ whole genome shotgun (WGS) entry which is preliminary data.</text>
</comment>
<evidence type="ECO:0000256" key="3">
    <source>
        <dbReference type="ARBA" id="ARBA00004406"/>
    </source>
</evidence>
<keyword evidence="11" id="KW-0408">Iron</keyword>
<dbReference type="SUPFAM" id="SSF48264">
    <property type="entry name" value="Cytochrome P450"/>
    <property type="match status" value="1"/>
</dbReference>
<dbReference type="GO" id="GO:0020037">
    <property type="term" value="F:heme binding"/>
    <property type="evidence" value="ECO:0007669"/>
    <property type="project" value="InterPro"/>
</dbReference>
<comment type="subcellular location">
    <subcellularLocation>
        <location evidence="3">Endoplasmic reticulum membrane</location>
        <topology evidence="3">Peripheral membrane protein</topology>
    </subcellularLocation>
    <subcellularLocation>
        <location evidence="2">Microsome membrane</location>
        <topology evidence="2">Peripheral membrane protein</topology>
    </subcellularLocation>
</comment>
<comment type="similarity">
    <text evidence="4">Belongs to the cytochrome P450 family.</text>
</comment>
<evidence type="ECO:0000256" key="8">
    <source>
        <dbReference type="ARBA" id="ARBA00022824"/>
    </source>
</evidence>
<comment type="cofactor">
    <cofactor evidence="1">
        <name>heme</name>
        <dbReference type="ChEBI" id="CHEBI:30413"/>
    </cofactor>
</comment>
<dbReference type="EMBL" id="CADEBC010000587">
    <property type="protein sequence ID" value="CAB3256854.1"/>
    <property type="molecule type" value="Genomic_DNA"/>
</dbReference>
<evidence type="ECO:0000256" key="13">
    <source>
        <dbReference type="ARBA" id="ARBA00023136"/>
    </source>
</evidence>
<keyword evidence="16" id="KW-1185">Reference proteome</keyword>
<reference evidence="15 16" key="1">
    <citation type="submission" date="2020-04" db="EMBL/GenBank/DDBJ databases">
        <authorList>
            <person name="Wallbank WR R."/>
            <person name="Pardo Diaz C."/>
            <person name="Kozak K."/>
            <person name="Martin S."/>
            <person name="Jiggins C."/>
            <person name="Moest M."/>
            <person name="Warren A I."/>
            <person name="Byers J.R.P. K."/>
            <person name="Montejo-Kovacevich G."/>
            <person name="Yen C E."/>
        </authorList>
    </citation>
    <scope>NUCLEOTIDE SEQUENCE [LARGE SCALE GENOMIC DNA]</scope>
</reference>
<comment type="catalytic activity">
    <reaction evidence="14">
        <text>an organic molecule + reduced [NADPH--hemoprotein reductase] + O2 = an alcohol + oxidized [NADPH--hemoprotein reductase] + H2O + H(+)</text>
        <dbReference type="Rhea" id="RHEA:17149"/>
        <dbReference type="Rhea" id="RHEA-COMP:11964"/>
        <dbReference type="Rhea" id="RHEA-COMP:11965"/>
        <dbReference type="ChEBI" id="CHEBI:15377"/>
        <dbReference type="ChEBI" id="CHEBI:15378"/>
        <dbReference type="ChEBI" id="CHEBI:15379"/>
        <dbReference type="ChEBI" id="CHEBI:30879"/>
        <dbReference type="ChEBI" id="CHEBI:57618"/>
        <dbReference type="ChEBI" id="CHEBI:58210"/>
        <dbReference type="ChEBI" id="CHEBI:142491"/>
        <dbReference type="EC" id="1.14.14.1"/>
    </reaction>
</comment>
<evidence type="ECO:0000256" key="1">
    <source>
        <dbReference type="ARBA" id="ARBA00001971"/>
    </source>
</evidence>
<evidence type="ECO:0000256" key="9">
    <source>
        <dbReference type="ARBA" id="ARBA00022848"/>
    </source>
</evidence>
<evidence type="ECO:0000256" key="7">
    <source>
        <dbReference type="ARBA" id="ARBA00022723"/>
    </source>
</evidence>
<sequence>MWPDIFYALGLQIFPKNLEEFFYKFLTGVFKGRQYKPTTRNDFVDLLLKLKEKQDLSEDSFDGLEIDDNLLVAQLFIIFAAGFDTSSVTSSFTLYELAKNPKAQEKAIEEVDAYLRRHDNVLEYECLTEMPYLEAWPRICLGLRFAKMQVLSGLITVLKKYRLELAPGTKREVKLEPKSFVTHPAGGIRIKFIEREGWEDRSFRSFKSKVPS</sequence>
<organism evidence="15 16">
    <name type="scientific">Arctia plantaginis</name>
    <name type="common">Wood tiger moth</name>
    <name type="synonym">Phalaena plantaginis</name>
    <dbReference type="NCBI Taxonomy" id="874455"/>
    <lineage>
        <taxon>Eukaryota</taxon>
        <taxon>Metazoa</taxon>
        <taxon>Ecdysozoa</taxon>
        <taxon>Arthropoda</taxon>
        <taxon>Hexapoda</taxon>
        <taxon>Insecta</taxon>
        <taxon>Pterygota</taxon>
        <taxon>Neoptera</taxon>
        <taxon>Endopterygota</taxon>
        <taxon>Lepidoptera</taxon>
        <taxon>Glossata</taxon>
        <taxon>Ditrysia</taxon>
        <taxon>Noctuoidea</taxon>
        <taxon>Erebidae</taxon>
        <taxon>Arctiinae</taxon>
        <taxon>Arctia</taxon>
    </lineage>
</organism>
<evidence type="ECO:0000256" key="12">
    <source>
        <dbReference type="ARBA" id="ARBA00023033"/>
    </source>
</evidence>
<dbReference type="Gene3D" id="1.10.630.10">
    <property type="entry name" value="Cytochrome P450"/>
    <property type="match status" value="2"/>
</dbReference>
<dbReference type="PANTHER" id="PTHR24292">
    <property type="entry name" value="CYTOCHROME P450"/>
    <property type="match status" value="1"/>
</dbReference>
<dbReference type="InterPro" id="IPR036396">
    <property type="entry name" value="Cyt_P450_sf"/>
</dbReference>
<evidence type="ECO:0000256" key="5">
    <source>
        <dbReference type="ARBA" id="ARBA00012109"/>
    </source>
</evidence>
<keyword evidence="7" id="KW-0479">Metal-binding</keyword>
<evidence type="ECO:0000313" key="16">
    <source>
        <dbReference type="Proteomes" id="UP000494106"/>
    </source>
</evidence>
<name>A0A8S1BB88_ARCPL</name>
<dbReference type="GO" id="GO:0005506">
    <property type="term" value="F:iron ion binding"/>
    <property type="evidence" value="ECO:0007669"/>
    <property type="project" value="InterPro"/>
</dbReference>